<evidence type="ECO:0000313" key="3">
    <source>
        <dbReference type="Proteomes" id="UP000324632"/>
    </source>
</evidence>
<comment type="caution">
    <text evidence="2">The sequence shown here is derived from an EMBL/GenBank/DDBJ whole genome shotgun (WGS) entry which is preliminary data.</text>
</comment>
<reference evidence="2 3" key="1">
    <citation type="journal article" date="2019" name="Mol. Ecol. Resour.">
        <title>Chromosome-level genome assembly of Triplophysa tibetana, a fish adapted to the harsh high-altitude environment of the Tibetan Plateau.</title>
        <authorList>
            <person name="Yang X."/>
            <person name="Liu H."/>
            <person name="Ma Z."/>
            <person name="Zou Y."/>
            <person name="Zou M."/>
            <person name="Mao Y."/>
            <person name="Li X."/>
            <person name="Wang H."/>
            <person name="Chen T."/>
            <person name="Wang W."/>
            <person name="Yang R."/>
        </authorList>
    </citation>
    <scope>NUCLEOTIDE SEQUENCE [LARGE SCALE GENOMIC DNA]</scope>
    <source>
        <strain evidence="2">TTIB1903HZAU</strain>
        <tissue evidence="2">Muscle</tissue>
    </source>
</reference>
<dbReference type="Proteomes" id="UP000324632">
    <property type="component" value="Unassembled WGS sequence"/>
</dbReference>
<organism evidence="2 3">
    <name type="scientific">Triplophysa tibetana</name>
    <dbReference type="NCBI Taxonomy" id="1572043"/>
    <lineage>
        <taxon>Eukaryota</taxon>
        <taxon>Metazoa</taxon>
        <taxon>Chordata</taxon>
        <taxon>Craniata</taxon>
        <taxon>Vertebrata</taxon>
        <taxon>Euteleostomi</taxon>
        <taxon>Actinopterygii</taxon>
        <taxon>Neopterygii</taxon>
        <taxon>Teleostei</taxon>
        <taxon>Ostariophysi</taxon>
        <taxon>Cypriniformes</taxon>
        <taxon>Nemacheilidae</taxon>
        <taxon>Triplophysa</taxon>
    </lineage>
</organism>
<dbReference type="EMBL" id="SOYY01000026">
    <property type="protein sequence ID" value="KAA0701565.1"/>
    <property type="molecule type" value="Genomic_DNA"/>
</dbReference>
<evidence type="ECO:0000313" key="2">
    <source>
        <dbReference type="EMBL" id="KAA0701565.1"/>
    </source>
</evidence>
<evidence type="ECO:0000256" key="1">
    <source>
        <dbReference type="SAM" id="MobiDB-lite"/>
    </source>
</evidence>
<feature type="region of interest" description="Disordered" evidence="1">
    <location>
        <begin position="1"/>
        <end position="47"/>
    </location>
</feature>
<dbReference type="AlphaFoldDB" id="A0A5A9MXE5"/>
<feature type="region of interest" description="Disordered" evidence="1">
    <location>
        <begin position="109"/>
        <end position="181"/>
    </location>
</feature>
<sequence>MESEGTDWLPSNLTMDSESPDCLPSNLTMDSESPDCLPSNLTMDSESPIASRPISQWTARAPIGPPILIQELDGGLAHHLSIGEDALLDVLVSRRQAKQLLSSFAIEEDIAEEDAVPPSPRQQTDPEPDPSPQHSSSQASCSKSPETSGEHGLPQFPDHGLPQFPDHVAFLSECDSPPMAP</sequence>
<accession>A0A5A9MXE5</accession>
<feature type="compositionally biased region" description="Low complexity" evidence="1">
    <location>
        <begin position="132"/>
        <end position="145"/>
    </location>
</feature>
<proteinExistence type="predicted"/>
<gene>
    <name evidence="2" type="ORF">E1301_Tti023203</name>
</gene>
<protein>
    <submittedName>
        <fullName evidence="2">Uncharacterized protein</fullName>
    </submittedName>
</protein>
<keyword evidence="3" id="KW-1185">Reference proteome</keyword>
<name>A0A5A9MXE5_9TELE</name>